<evidence type="ECO:0000313" key="1">
    <source>
        <dbReference type="EMBL" id="ACU14371.1"/>
    </source>
</evidence>
<dbReference type="AlphaFoldDB" id="C6SYP8"/>
<organism evidence="1">
    <name type="scientific">Glycine max</name>
    <name type="common">Soybean</name>
    <name type="synonym">Glycine hispida</name>
    <dbReference type="NCBI Taxonomy" id="3847"/>
    <lineage>
        <taxon>Eukaryota</taxon>
        <taxon>Viridiplantae</taxon>
        <taxon>Streptophyta</taxon>
        <taxon>Embryophyta</taxon>
        <taxon>Tracheophyta</taxon>
        <taxon>Spermatophyta</taxon>
        <taxon>Magnoliopsida</taxon>
        <taxon>eudicotyledons</taxon>
        <taxon>Gunneridae</taxon>
        <taxon>Pentapetalae</taxon>
        <taxon>rosids</taxon>
        <taxon>fabids</taxon>
        <taxon>Fabales</taxon>
        <taxon>Fabaceae</taxon>
        <taxon>Papilionoideae</taxon>
        <taxon>50 kb inversion clade</taxon>
        <taxon>NPAAA clade</taxon>
        <taxon>indigoferoid/millettioid clade</taxon>
        <taxon>Phaseoleae</taxon>
        <taxon>Glycine</taxon>
        <taxon>Glycine subgen. Soja</taxon>
    </lineage>
</organism>
<name>C6SYP8_SOYBN</name>
<dbReference type="EMBL" id="BT090296">
    <property type="protein sequence ID" value="ACU14371.1"/>
    <property type="molecule type" value="mRNA"/>
</dbReference>
<proteinExistence type="evidence at transcript level"/>
<protein>
    <submittedName>
        <fullName evidence="1">Uncharacterized protein</fullName>
    </submittedName>
</protein>
<accession>C6SYP8</accession>
<reference evidence="1" key="1">
    <citation type="submission" date="2009-08" db="EMBL/GenBank/DDBJ databases">
        <authorList>
            <person name="Cheung F."/>
            <person name="Xiao Y."/>
            <person name="Chan A."/>
            <person name="Moskal W."/>
            <person name="Town C.D."/>
        </authorList>
    </citation>
    <scope>NUCLEOTIDE SEQUENCE</scope>
</reference>
<sequence length="96" mass="11279">MRPISWPLNDLVLPPEKSWKPHPLGARKRSSFNIASAFARRRNPSSKVHRPISLKTERWGETKHNQIMLMLNEEVRARKEKTNLIETHRFCVSLKP</sequence>
<feature type="non-terminal residue" evidence="1">
    <location>
        <position position="96"/>
    </location>
</feature>